<accession>A0A0C3QNH9</accession>
<name>A0A0C3QNH9_9AGAM</name>
<reference evidence="3 4" key="1">
    <citation type="submission" date="2014-04" db="EMBL/GenBank/DDBJ databases">
        <authorList>
            <consortium name="DOE Joint Genome Institute"/>
            <person name="Kuo A."/>
            <person name="Girlanda M."/>
            <person name="Perotto S."/>
            <person name="Kohler A."/>
            <person name="Nagy L.G."/>
            <person name="Floudas D."/>
            <person name="Copeland A."/>
            <person name="Barry K.W."/>
            <person name="Cichocki N."/>
            <person name="Veneault-Fourrey C."/>
            <person name="LaButti K."/>
            <person name="Lindquist E.A."/>
            <person name="Lipzen A."/>
            <person name="Lundell T."/>
            <person name="Morin E."/>
            <person name="Murat C."/>
            <person name="Sun H."/>
            <person name="Tunlid A."/>
            <person name="Henrissat B."/>
            <person name="Grigoriev I.V."/>
            <person name="Hibbett D.S."/>
            <person name="Martin F."/>
            <person name="Nordberg H.P."/>
            <person name="Cantor M.N."/>
            <person name="Hua S.X."/>
        </authorList>
    </citation>
    <scope>NUCLEOTIDE SEQUENCE [LARGE SCALE GENOMIC DNA]</scope>
    <source>
        <strain evidence="3 4">MUT 4182</strain>
    </source>
</reference>
<dbReference type="AlphaFoldDB" id="A0A0C3QNH9"/>
<feature type="coiled-coil region" evidence="1">
    <location>
        <begin position="417"/>
        <end position="473"/>
    </location>
</feature>
<feature type="compositionally biased region" description="Polar residues" evidence="2">
    <location>
        <begin position="350"/>
        <end position="366"/>
    </location>
</feature>
<feature type="compositionally biased region" description="Pro residues" evidence="2">
    <location>
        <begin position="58"/>
        <end position="68"/>
    </location>
</feature>
<dbReference type="Proteomes" id="UP000054248">
    <property type="component" value="Unassembled WGS sequence"/>
</dbReference>
<feature type="region of interest" description="Disordered" evidence="2">
    <location>
        <begin position="1"/>
        <end position="73"/>
    </location>
</feature>
<feature type="compositionally biased region" description="Polar residues" evidence="2">
    <location>
        <begin position="1"/>
        <end position="21"/>
    </location>
</feature>
<feature type="compositionally biased region" description="Low complexity" evidence="2">
    <location>
        <begin position="22"/>
        <end position="31"/>
    </location>
</feature>
<feature type="region of interest" description="Disordered" evidence="2">
    <location>
        <begin position="303"/>
        <end position="367"/>
    </location>
</feature>
<feature type="region of interest" description="Disordered" evidence="2">
    <location>
        <begin position="86"/>
        <end position="132"/>
    </location>
</feature>
<evidence type="ECO:0000313" key="4">
    <source>
        <dbReference type="Proteomes" id="UP000054248"/>
    </source>
</evidence>
<proteinExistence type="predicted"/>
<dbReference type="EMBL" id="KN822942">
    <property type="protein sequence ID" value="KIO34765.1"/>
    <property type="molecule type" value="Genomic_DNA"/>
</dbReference>
<dbReference type="HOGENOM" id="CLU_045445_0_0_1"/>
<sequence length="476" mass="51512">MATAVQQHPTQPAHSHLPQGQLTPVLTNHLPPTLPPPPVAHSRQPVVLPTPSTSSPQAAPPPAAPPSTEPSTAAIPATHYHHIHVHAHSQPPAGSSSKGTVLEVAEPESRDREEPAMSRSSSSSSERKRSRIVMEEASVVPAEDRNAWYYPAAPRPATFIEGNNEQELDPGVPTGNWGNKHVKGARWVRPGKITPWGPGRAEWELEDRARKRLRNLLPDQSRASSPPLPTLPHLRAPTPPLVAPYAIPPKTHTSYTSMVVDPSVQHAYMNKTVASLGRTATEFIEGEGALRIALGALWQATAIDNKHPPPSNDDTAGEGSLGSPRQSMEVESVKLGSGARDEADVPMNNPDVQTSSGESGQQQPAKTQEELLVASLSPLRQLFISTTPVTVPVDGAPNATLASASQLESFEWAISVLRDLTDDTREYMDRLEEVRELTGKAGAVRKDIWRVIKEKALEELEAVNNDKDDAQEESDY</sequence>
<evidence type="ECO:0000256" key="2">
    <source>
        <dbReference type="SAM" id="MobiDB-lite"/>
    </source>
</evidence>
<protein>
    <submittedName>
        <fullName evidence="3">Uncharacterized protein</fullName>
    </submittedName>
</protein>
<feature type="compositionally biased region" description="Basic and acidic residues" evidence="2">
    <location>
        <begin position="107"/>
        <end position="116"/>
    </location>
</feature>
<keyword evidence="1" id="KW-0175">Coiled coil</keyword>
<organism evidence="3 4">
    <name type="scientific">Tulasnella calospora MUT 4182</name>
    <dbReference type="NCBI Taxonomy" id="1051891"/>
    <lineage>
        <taxon>Eukaryota</taxon>
        <taxon>Fungi</taxon>
        <taxon>Dikarya</taxon>
        <taxon>Basidiomycota</taxon>
        <taxon>Agaricomycotina</taxon>
        <taxon>Agaricomycetes</taxon>
        <taxon>Cantharellales</taxon>
        <taxon>Tulasnellaceae</taxon>
        <taxon>Tulasnella</taxon>
    </lineage>
</organism>
<keyword evidence="4" id="KW-1185">Reference proteome</keyword>
<evidence type="ECO:0000256" key="1">
    <source>
        <dbReference type="SAM" id="Coils"/>
    </source>
</evidence>
<evidence type="ECO:0000313" key="3">
    <source>
        <dbReference type="EMBL" id="KIO34765.1"/>
    </source>
</evidence>
<dbReference type="STRING" id="1051891.A0A0C3QNH9"/>
<gene>
    <name evidence="3" type="ORF">M407DRAFT_16718</name>
</gene>
<reference evidence="4" key="2">
    <citation type="submission" date="2015-01" db="EMBL/GenBank/DDBJ databases">
        <title>Evolutionary Origins and Diversification of the Mycorrhizal Mutualists.</title>
        <authorList>
            <consortium name="DOE Joint Genome Institute"/>
            <consortium name="Mycorrhizal Genomics Consortium"/>
            <person name="Kohler A."/>
            <person name="Kuo A."/>
            <person name="Nagy L.G."/>
            <person name="Floudas D."/>
            <person name="Copeland A."/>
            <person name="Barry K.W."/>
            <person name="Cichocki N."/>
            <person name="Veneault-Fourrey C."/>
            <person name="LaButti K."/>
            <person name="Lindquist E.A."/>
            <person name="Lipzen A."/>
            <person name="Lundell T."/>
            <person name="Morin E."/>
            <person name="Murat C."/>
            <person name="Riley R."/>
            <person name="Ohm R."/>
            <person name="Sun H."/>
            <person name="Tunlid A."/>
            <person name="Henrissat B."/>
            <person name="Grigoriev I.V."/>
            <person name="Hibbett D.S."/>
            <person name="Martin F."/>
        </authorList>
    </citation>
    <scope>NUCLEOTIDE SEQUENCE [LARGE SCALE GENOMIC DNA]</scope>
    <source>
        <strain evidence="4">MUT 4182</strain>
    </source>
</reference>
<dbReference type="OrthoDB" id="3353673at2759"/>